<feature type="region of interest" description="Disordered" evidence="1">
    <location>
        <begin position="258"/>
        <end position="277"/>
    </location>
</feature>
<evidence type="ECO:0000313" key="3">
    <source>
        <dbReference type="Proteomes" id="UP000736672"/>
    </source>
</evidence>
<organism evidence="2 3">
    <name type="scientific">Fusarium solani</name>
    <name type="common">Filamentous fungus</name>
    <dbReference type="NCBI Taxonomy" id="169388"/>
    <lineage>
        <taxon>Eukaryota</taxon>
        <taxon>Fungi</taxon>
        <taxon>Dikarya</taxon>
        <taxon>Ascomycota</taxon>
        <taxon>Pezizomycotina</taxon>
        <taxon>Sordariomycetes</taxon>
        <taxon>Hypocreomycetidae</taxon>
        <taxon>Hypocreales</taxon>
        <taxon>Nectriaceae</taxon>
        <taxon>Fusarium</taxon>
        <taxon>Fusarium solani species complex</taxon>
    </lineage>
</organism>
<feature type="compositionally biased region" description="Basic and acidic residues" evidence="1">
    <location>
        <begin position="125"/>
        <end position="147"/>
    </location>
</feature>
<feature type="compositionally biased region" description="Polar residues" evidence="1">
    <location>
        <begin position="265"/>
        <end position="277"/>
    </location>
</feature>
<gene>
    <name evidence="2" type="ORF">B0J15DRAFT_530247</name>
</gene>
<dbReference type="InterPro" id="IPR046347">
    <property type="entry name" value="bZIP_sf"/>
</dbReference>
<dbReference type="SUPFAM" id="SSF57959">
    <property type="entry name" value="Leucine zipper domain"/>
    <property type="match status" value="1"/>
</dbReference>
<sequence length="277" mass="31407">MDDRAPGVLNPTGDDWTFATSYISQPLPWEQWCSIGQLGPFDSSQDETSTVNSVYAPTVPSPPNSFAYRSDTRLTDVWSDNNPMAASPNLWSSDIPVTEISPSSMLSEPKLHQKRNHDTNGFPSRKSDRRNSSRDTDTDPLAKEKTQHASIRGNRSARGNNAYAFQQRNDDMKTAREQNRLATNKFRAKQRAELLRLESSEQDLKRIHRDLSTCVADLTLEIHTLKMELLQHSGCNCALIQNYLVHESQRFVQALMRETQRETTSRQPDQPGRSDQG</sequence>
<dbReference type="AlphaFoldDB" id="A0A9P9G706"/>
<evidence type="ECO:0000256" key="1">
    <source>
        <dbReference type="SAM" id="MobiDB-lite"/>
    </source>
</evidence>
<proteinExistence type="predicted"/>
<reference evidence="2" key="1">
    <citation type="journal article" date="2021" name="Nat. Commun.">
        <title>Genetic determinants of endophytism in the Arabidopsis root mycobiome.</title>
        <authorList>
            <person name="Mesny F."/>
            <person name="Miyauchi S."/>
            <person name="Thiergart T."/>
            <person name="Pickel B."/>
            <person name="Atanasova L."/>
            <person name="Karlsson M."/>
            <person name="Huettel B."/>
            <person name="Barry K.W."/>
            <person name="Haridas S."/>
            <person name="Chen C."/>
            <person name="Bauer D."/>
            <person name="Andreopoulos W."/>
            <person name="Pangilinan J."/>
            <person name="LaButti K."/>
            <person name="Riley R."/>
            <person name="Lipzen A."/>
            <person name="Clum A."/>
            <person name="Drula E."/>
            <person name="Henrissat B."/>
            <person name="Kohler A."/>
            <person name="Grigoriev I.V."/>
            <person name="Martin F.M."/>
            <person name="Hacquard S."/>
        </authorList>
    </citation>
    <scope>NUCLEOTIDE SEQUENCE</scope>
    <source>
        <strain evidence="2">FSSC 5 MPI-SDFR-AT-0091</strain>
    </source>
</reference>
<keyword evidence="3" id="KW-1185">Reference proteome</keyword>
<dbReference type="Proteomes" id="UP000736672">
    <property type="component" value="Unassembled WGS sequence"/>
</dbReference>
<dbReference type="OrthoDB" id="295274at2759"/>
<name>A0A9P9G706_FUSSL</name>
<protein>
    <recommendedName>
        <fullName evidence="4">BZIP domain-containing protein</fullName>
    </recommendedName>
</protein>
<comment type="caution">
    <text evidence="2">The sequence shown here is derived from an EMBL/GenBank/DDBJ whole genome shotgun (WGS) entry which is preliminary data.</text>
</comment>
<evidence type="ECO:0000313" key="2">
    <source>
        <dbReference type="EMBL" id="KAH7232434.1"/>
    </source>
</evidence>
<dbReference type="GO" id="GO:0003700">
    <property type="term" value="F:DNA-binding transcription factor activity"/>
    <property type="evidence" value="ECO:0007669"/>
    <property type="project" value="InterPro"/>
</dbReference>
<dbReference type="EMBL" id="JAGTJS010000029">
    <property type="protein sequence ID" value="KAH7232434.1"/>
    <property type="molecule type" value="Genomic_DNA"/>
</dbReference>
<evidence type="ECO:0008006" key="4">
    <source>
        <dbReference type="Google" id="ProtNLM"/>
    </source>
</evidence>
<accession>A0A9P9G706</accession>
<dbReference type="Gene3D" id="1.20.5.170">
    <property type="match status" value="1"/>
</dbReference>
<feature type="region of interest" description="Disordered" evidence="1">
    <location>
        <begin position="105"/>
        <end position="160"/>
    </location>
</feature>